<dbReference type="EMBL" id="JARQZJ010000041">
    <property type="protein sequence ID" value="KAK9877291.1"/>
    <property type="molecule type" value="Genomic_DNA"/>
</dbReference>
<name>A0AAW1UBI5_9CUCU</name>
<sequence>MGSLLIKKAEKLMPPAICRSLTSAGAKQLRTNIQYVSQYYEVLNVLDGIICRFMRDEVILLHQSVSEYNLEIQLPLSLISRLTYTYKGRGRTVLFSRTHSLPSDAVERESEREESHLASAIARPGW</sequence>
<dbReference type="AlphaFoldDB" id="A0AAW1UBI5"/>
<keyword evidence="3" id="KW-1185">Reference proteome</keyword>
<reference evidence="2 3" key="1">
    <citation type="submission" date="2023-03" db="EMBL/GenBank/DDBJ databases">
        <title>Genome insight into feeding habits of ladybird beetles.</title>
        <authorList>
            <person name="Li H.-S."/>
            <person name="Huang Y.-H."/>
            <person name="Pang H."/>
        </authorList>
    </citation>
    <scope>NUCLEOTIDE SEQUENCE [LARGE SCALE GENOMIC DNA]</scope>
    <source>
        <strain evidence="2">SYSU_2023b</strain>
        <tissue evidence="2">Whole body</tissue>
    </source>
</reference>
<evidence type="ECO:0000313" key="2">
    <source>
        <dbReference type="EMBL" id="KAK9877291.1"/>
    </source>
</evidence>
<dbReference type="Proteomes" id="UP001431783">
    <property type="component" value="Unassembled WGS sequence"/>
</dbReference>
<accession>A0AAW1UBI5</accession>
<proteinExistence type="predicted"/>
<evidence type="ECO:0000313" key="3">
    <source>
        <dbReference type="Proteomes" id="UP001431783"/>
    </source>
</evidence>
<feature type="region of interest" description="Disordered" evidence="1">
    <location>
        <begin position="105"/>
        <end position="126"/>
    </location>
</feature>
<evidence type="ECO:0000256" key="1">
    <source>
        <dbReference type="SAM" id="MobiDB-lite"/>
    </source>
</evidence>
<feature type="compositionally biased region" description="Basic and acidic residues" evidence="1">
    <location>
        <begin position="105"/>
        <end position="116"/>
    </location>
</feature>
<protein>
    <submittedName>
        <fullName evidence="2">Uncharacterized protein</fullName>
    </submittedName>
</protein>
<organism evidence="2 3">
    <name type="scientific">Henosepilachna vigintioctopunctata</name>
    <dbReference type="NCBI Taxonomy" id="420089"/>
    <lineage>
        <taxon>Eukaryota</taxon>
        <taxon>Metazoa</taxon>
        <taxon>Ecdysozoa</taxon>
        <taxon>Arthropoda</taxon>
        <taxon>Hexapoda</taxon>
        <taxon>Insecta</taxon>
        <taxon>Pterygota</taxon>
        <taxon>Neoptera</taxon>
        <taxon>Endopterygota</taxon>
        <taxon>Coleoptera</taxon>
        <taxon>Polyphaga</taxon>
        <taxon>Cucujiformia</taxon>
        <taxon>Coccinelloidea</taxon>
        <taxon>Coccinellidae</taxon>
        <taxon>Epilachninae</taxon>
        <taxon>Epilachnini</taxon>
        <taxon>Henosepilachna</taxon>
    </lineage>
</organism>
<comment type="caution">
    <text evidence="2">The sequence shown here is derived from an EMBL/GenBank/DDBJ whole genome shotgun (WGS) entry which is preliminary data.</text>
</comment>
<gene>
    <name evidence="2" type="ORF">WA026_017683</name>
</gene>